<proteinExistence type="predicted"/>
<gene>
    <name evidence="1" type="ORF">NITUZ_140236</name>
</gene>
<dbReference type="AlphaFoldDB" id="V6AR24"/>
<protein>
    <recommendedName>
        <fullName evidence="3">DUF2958 domain-containing protein</fullName>
    </recommendedName>
</protein>
<comment type="caution">
    <text evidence="1">The sequence shown here is derived from an EMBL/GenBank/DDBJ whole genome shotgun (WGS) entry which is preliminary data.</text>
</comment>
<accession>V6AR24</accession>
<sequence>MSDFQKPDMRNIPTLYETEDIPAHGKIIYQKWEISQIGFYWLIAELDIKEKIAYGYANLNNDMFAEWGYISITELMDNNAVQCQDWEPCTFEQAQKIMKQKRSG</sequence>
<keyword evidence="2" id="KW-1185">Reference proteome</keyword>
<dbReference type="RefSeq" id="WP_052370029.1">
    <property type="nucleotide sequence ID" value="NZ_CBTY010000006.1"/>
</dbReference>
<organism evidence="1 2">
    <name type="scientific">Candidatus Nitrosotenuis uzonensis</name>
    <dbReference type="NCBI Taxonomy" id="1407055"/>
    <lineage>
        <taxon>Archaea</taxon>
        <taxon>Nitrososphaerota</taxon>
        <taxon>Candidatus Nitrosotenuis</taxon>
    </lineage>
</organism>
<dbReference type="STRING" id="1407055.NITUZ_140236"/>
<evidence type="ECO:0008006" key="3">
    <source>
        <dbReference type="Google" id="ProtNLM"/>
    </source>
</evidence>
<evidence type="ECO:0000313" key="2">
    <source>
        <dbReference type="Proteomes" id="UP000018159"/>
    </source>
</evidence>
<reference evidence="1 2" key="1">
    <citation type="journal article" date="2013" name="PLoS ONE">
        <title>Enrichment and Genome Sequence of the Group I.1a Ammonia-Oxidizing Archaeon ?Ca. Nitrosotenuis uzonensis? Representing a Clade Globally.</title>
        <authorList>
            <person name="Lebedeva E.V."/>
            <person name="Hatzenpichler R."/>
            <person name="Pelletier E."/>
            <person name="Schuster N."/>
            <person name="Hauzmayer S."/>
            <person name="Bulaev A."/>
            <person name="Grigor'eva N.V."/>
            <person name="Galushko A."/>
            <person name="Schmid M."/>
            <person name="Palatinszky M."/>
            <person name="Le Paslier D."/>
            <person name="Daims H."/>
            <person name="Wagner M."/>
        </authorList>
    </citation>
    <scope>NUCLEOTIDE SEQUENCE [LARGE SCALE GENOMIC DNA]</scope>
    <source>
        <strain evidence="1 2">N4</strain>
    </source>
</reference>
<evidence type="ECO:0000313" key="1">
    <source>
        <dbReference type="EMBL" id="CDI05161.1"/>
    </source>
</evidence>
<name>V6AR24_9ARCH</name>
<dbReference type="OrthoDB" id="10582at2157"/>
<dbReference type="Proteomes" id="UP000018159">
    <property type="component" value="Unassembled WGS sequence"/>
</dbReference>
<dbReference type="EMBL" id="CBTY010000006">
    <property type="protein sequence ID" value="CDI05161.1"/>
    <property type="molecule type" value="Genomic_DNA"/>
</dbReference>